<gene>
    <name evidence="1" type="ORF">SAMN05446927_5274</name>
</gene>
<proteinExistence type="predicted"/>
<reference evidence="1 2" key="1">
    <citation type="submission" date="2017-09" db="EMBL/GenBank/DDBJ databases">
        <authorList>
            <person name="Varghese N."/>
            <person name="Submissions S."/>
        </authorList>
    </citation>
    <scope>NUCLEOTIDE SEQUENCE [LARGE SCALE GENOMIC DNA]</scope>
    <source>
        <strain evidence="1 2">OK806</strain>
    </source>
</reference>
<dbReference type="RefSeq" id="WP_167306328.1">
    <property type="nucleotide sequence ID" value="NZ_OCSU01000002.1"/>
</dbReference>
<name>A0A7Z7N4H1_9BURK</name>
<evidence type="ECO:0000313" key="1">
    <source>
        <dbReference type="EMBL" id="SOE81971.1"/>
    </source>
</evidence>
<accession>A0A7Z7N4H1</accession>
<dbReference type="EMBL" id="OCSU01000002">
    <property type="protein sequence ID" value="SOE81971.1"/>
    <property type="molecule type" value="Genomic_DNA"/>
</dbReference>
<sequence>MTKTTTKFAISITRGSTIVTFMGRTVHLSRDYVERKRTPKLFEVRKGAGPGS</sequence>
<keyword evidence="2" id="KW-1185">Reference proteome</keyword>
<evidence type="ECO:0000313" key="2">
    <source>
        <dbReference type="Proteomes" id="UP000219522"/>
    </source>
</evidence>
<dbReference type="AlphaFoldDB" id="A0A7Z7N4H1"/>
<protein>
    <submittedName>
        <fullName evidence="1">Uncharacterized protein</fullName>
    </submittedName>
</protein>
<dbReference type="Proteomes" id="UP000219522">
    <property type="component" value="Unassembled WGS sequence"/>
</dbReference>
<organism evidence="1 2">
    <name type="scientific">Caballeronia arationis</name>
    <dbReference type="NCBI Taxonomy" id="1777142"/>
    <lineage>
        <taxon>Bacteria</taxon>
        <taxon>Pseudomonadati</taxon>
        <taxon>Pseudomonadota</taxon>
        <taxon>Betaproteobacteria</taxon>
        <taxon>Burkholderiales</taxon>
        <taxon>Burkholderiaceae</taxon>
        <taxon>Caballeronia</taxon>
    </lineage>
</organism>
<comment type="caution">
    <text evidence="1">The sequence shown here is derived from an EMBL/GenBank/DDBJ whole genome shotgun (WGS) entry which is preliminary data.</text>
</comment>